<feature type="domain" description="VWFA" evidence="1">
    <location>
        <begin position="234"/>
        <end position="406"/>
    </location>
</feature>
<protein>
    <submittedName>
        <fullName evidence="2">VWA domain-containing protein</fullName>
    </submittedName>
</protein>
<dbReference type="Pfam" id="PF07610">
    <property type="entry name" value="DUF1573"/>
    <property type="match status" value="1"/>
</dbReference>
<dbReference type="Gene3D" id="2.60.40.10">
    <property type="entry name" value="Immunoglobulins"/>
    <property type="match status" value="1"/>
</dbReference>
<dbReference type="InterPro" id="IPR013783">
    <property type="entry name" value="Ig-like_fold"/>
</dbReference>
<dbReference type="InterPro" id="IPR036465">
    <property type="entry name" value="vWFA_dom_sf"/>
</dbReference>
<dbReference type="AlphaFoldDB" id="A0A6N9NGV9"/>
<evidence type="ECO:0000313" key="2">
    <source>
        <dbReference type="EMBL" id="NBG65054.1"/>
    </source>
</evidence>
<dbReference type="PANTHER" id="PTHR10166:SF37">
    <property type="entry name" value="STOLID, ISOFORM H"/>
    <property type="match status" value="1"/>
</dbReference>
<sequence>MRAIYTFILFYIPFLTLAQDFINKTVFDLGEIEKLNQEIIDLNITNSTDSKMYLLRIDGVDNFEVKYTSKTFEVGEAQVIRFKYKPKKKGKFSENIHLYFSSNTDPTSITIKGEVLIVPKNLLQACPDFRQIATATTNSFPQEKAEIKISYVNFLDNNSFAVKSIEKPILMAKNQQEVMVQKTTPVELVPPKTITLKSPRQDSIIHIASVEPEIIIPISTPPNELSRNEFKPNNIIFLIDASMSMGKNQKLELLKASMKELLIPLREIDKIAIVSYNDEAKVVLPSTTANNKPFIEASLDSVVAGGFTSGNKGLIKAYEVAYTSFIEGGNNQIYLVTDGAFKIGEKNESIPRLIKDAAEKEIFITTVGIKNERWTEKTLKEIAKNGEGSYLRIEDFKDINALLNRIKEQSLVEKK</sequence>
<gene>
    <name evidence="2" type="ORF">GQN54_02930</name>
</gene>
<dbReference type="PANTHER" id="PTHR10166">
    <property type="entry name" value="VOLTAGE-DEPENDENT CALCIUM CHANNEL SUBUNIT ALPHA-2/DELTA-RELATED"/>
    <property type="match status" value="1"/>
</dbReference>
<organism evidence="2 3">
    <name type="scientific">Acidiluteibacter ferrifornacis</name>
    <dbReference type="NCBI Taxonomy" id="2692424"/>
    <lineage>
        <taxon>Bacteria</taxon>
        <taxon>Pseudomonadati</taxon>
        <taxon>Bacteroidota</taxon>
        <taxon>Flavobacteriia</taxon>
        <taxon>Flavobacteriales</taxon>
        <taxon>Cryomorphaceae</taxon>
        <taxon>Acidiluteibacter</taxon>
    </lineage>
</organism>
<comment type="caution">
    <text evidence="2">The sequence shown here is derived from an EMBL/GenBank/DDBJ whole genome shotgun (WGS) entry which is preliminary data.</text>
</comment>
<dbReference type="InterPro" id="IPR002035">
    <property type="entry name" value="VWF_A"/>
</dbReference>
<dbReference type="Gene3D" id="3.40.50.410">
    <property type="entry name" value="von Willebrand factor, type A domain"/>
    <property type="match status" value="1"/>
</dbReference>
<dbReference type="SMART" id="SM00327">
    <property type="entry name" value="VWA"/>
    <property type="match status" value="1"/>
</dbReference>
<accession>A0A6N9NGV9</accession>
<dbReference type="Proteomes" id="UP000470771">
    <property type="component" value="Unassembled WGS sequence"/>
</dbReference>
<keyword evidence="3" id="KW-1185">Reference proteome</keyword>
<evidence type="ECO:0000259" key="1">
    <source>
        <dbReference type="PROSITE" id="PS50234"/>
    </source>
</evidence>
<dbReference type="SUPFAM" id="SSF53300">
    <property type="entry name" value="vWA-like"/>
    <property type="match status" value="1"/>
</dbReference>
<dbReference type="PROSITE" id="PS50234">
    <property type="entry name" value="VWFA"/>
    <property type="match status" value="1"/>
</dbReference>
<evidence type="ECO:0000313" key="3">
    <source>
        <dbReference type="Proteomes" id="UP000470771"/>
    </source>
</evidence>
<reference evidence="2 3" key="1">
    <citation type="submission" date="2019-12" db="EMBL/GenBank/DDBJ databases">
        <authorList>
            <person name="Zhao J."/>
        </authorList>
    </citation>
    <scope>NUCLEOTIDE SEQUENCE [LARGE SCALE GENOMIC DNA]</scope>
    <source>
        <strain evidence="2 3">S-15</strain>
    </source>
</reference>
<dbReference type="RefSeq" id="WP_160631784.1">
    <property type="nucleotide sequence ID" value="NZ_WWNE01000003.1"/>
</dbReference>
<dbReference type="InterPro" id="IPR011467">
    <property type="entry name" value="DUF1573"/>
</dbReference>
<dbReference type="Pfam" id="PF00092">
    <property type="entry name" value="VWA"/>
    <property type="match status" value="1"/>
</dbReference>
<dbReference type="EMBL" id="WWNE01000003">
    <property type="protein sequence ID" value="NBG65054.1"/>
    <property type="molecule type" value="Genomic_DNA"/>
</dbReference>
<dbReference type="InterPro" id="IPR051173">
    <property type="entry name" value="Ca_channel_alpha-2/delta"/>
</dbReference>
<name>A0A6N9NGV9_9FLAO</name>
<proteinExistence type="predicted"/>